<dbReference type="GO" id="GO:0001681">
    <property type="term" value="F:sialate O-acetylesterase activity"/>
    <property type="evidence" value="ECO:0007669"/>
    <property type="project" value="InterPro"/>
</dbReference>
<dbReference type="InterPro" id="IPR013783">
    <property type="entry name" value="Ig-like_fold"/>
</dbReference>
<dbReference type="InterPro" id="IPR044016">
    <property type="entry name" value="Big_13"/>
</dbReference>
<dbReference type="EMBL" id="AEQP01000022">
    <property type="protein sequence ID" value="EFV94284.1"/>
    <property type="molecule type" value="Genomic_DNA"/>
</dbReference>
<dbReference type="PANTHER" id="PTHR22901:SF0">
    <property type="entry name" value="SIALATE O-ACETYLESTERASE"/>
    <property type="match status" value="1"/>
</dbReference>
<evidence type="ECO:0000259" key="2">
    <source>
        <dbReference type="Pfam" id="PF17936"/>
    </source>
</evidence>
<feature type="region of interest" description="Disordered" evidence="1">
    <location>
        <begin position="590"/>
        <end position="888"/>
    </location>
</feature>
<feature type="compositionally biased region" description="Pro residues" evidence="1">
    <location>
        <begin position="644"/>
        <end position="654"/>
    </location>
</feature>
<organism evidence="4 5">
    <name type="scientific">Lautropia mirabilis ATCC 51599</name>
    <dbReference type="NCBI Taxonomy" id="887898"/>
    <lineage>
        <taxon>Bacteria</taxon>
        <taxon>Pseudomonadati</taxon>
        <taxon>Pseudomonadota</taxon>
        <taxon>Betaproteobacteria</taxon>
        <taxon>Burkholderiales</taxon>
        <taxon>Burkholderiaceae</taxon>
        <taxon>Lautropia</taxon>
    </lineage>
</organism>
<reference evidence="4 5" key="1">
    <citation type="submission" date="2010-12" db="EMBL/GenBank/DDBJ databases">
        <authorList>
            <person name="Muzny D."/>
            <person name="Qin X."/>
            <person name="Deng J."/>
            <person name="Jiang H."/>
            <person name="Liu Y."/>
            <person name="Qu J."/>
            <person name="Song X.-Z."/>
            <person name="Zhang L."/>
            <person name="Thornton R."/>
            <person name="Coyle M."/>
            <person name="Francisco L."/>
            <person name="Jackson L."/>
            <person name="Javaid M."/>
            <person name="Korchina V."/>
            <person name="Kovar C."/>
            <person name="Mata R."/>
            <person name="Mathew T."/>
            <person name="Ngo R."/>
            <person name="Nguyen L."/>
            <person name="Nguyen N."/>
            <person name="Okwuonu G."/>
            <person name="Ongeri F."/>
            <person name="Pham C."/>
            <person name="Simmons D."/>
            <person name="Wilczek-Boney K."/>
            <person name="Hale W."/>
            <person name="Jakkamsetti A."/>
            <person name="Pham P."/>
            <person name="Ruth R."/>
            <person name="San Lucas F."/>
            <person name="Warren J."/>
            <person name="Zhang J."/>
            <person name="Zhao Z."/>
            <person name="Zhou C."/>
            <person name="Zhu D."/>
            <person name="Lee S."/>
            <person name="Bess C."/>
            <person name="Blankenburg K."/>
            <person name="Forbes L."/>
            <person name="Fu Q."/>
            <person name="Gubbala S."/>
            <person name="Hirani K."/>
            <person name="Jayaseelan J.C."/>
            <person name="Lara F."/>
            <person name="Munidasa M."/>
            <person name="Palculict T."/>
            <person name="Patil S."/>
            <person name="Pu L.-L."/>
            <person name="Saada N."/>
            <person name="Tang L."/>
            <person name="Weissenberger G."/>
            <person name="Zhu Y."/>
            <person name="Hemphill L."/>
            <person name="Shang Y."/>
            <person name="Youmans B."/>
            <person name="Ayvaz T."/>
            <person name="Ross M."/>
            <person name="Santibanez J."/>
            <person name="Aqrawi P."/>
            <person name="Gross S."/>
            <person name="Joshi V."/>
            <person name="Fowler G."/>
            <person name="Nazareth L."/>
            <person name="Reid J."/>
            <person name="Worley K."/>
            <person name="Petrosino J."/>
            <person name="Highlander S."/>
            <person name="Gibbs R."/>
        </authorList>
    </citation>
    <scope>NUCLEOTIDE SEQUENCE [LARGE SCALE GENOMIC DNA]</scope>
    <source>
        <strain evidence="4 5">ATCC 51599</strain>
    </source>
</reference>
<name>E7S0D5_9BURK</name>
<feature type="domain" description="Bacterial Ig" evidence="2">
    <location>
        <begin position="509"/>
        <end position="582"/>
    </location>
</feature>
<feature type="domain" description="Bacterial Ig-like" evidence="3">
    <location>
        <begin position="403"/>
        <end position="485"/>
    </location>
</feature>
<comment type="caution">
    <text evidence="4">The sequence shown here is derived from an EMBL/GenBank/DDBJ whole genome shotgun (WGS) entry which is preliminary data.</text>
</comment>
<accession>E7S0D5</accession>
<feature type="compositionally biased region" description="Pro residues" evidence="1">
    <location>
        <begin position="717"/>
        <end position="736"/>
    </location>
</feature>
<dbReference type="HOGENOM" id="CLU_324862_0_0_4"/>
<dbReference type="Gene3D" id="2.60.40.10">
    <property type="entry name" value="Immunoglobulins"/>
    <property type="match status" value="4"/>
</dbReference>
<gene>
    <name evidence="4" type="ORF">HMPREF0551_2399</name>
</gene>
<feature type="compositionally biased region" description="Pro residues" evidence="1">
    <location>
        <begin position="666"/>
        <end position="678"/>
    </location>
</feature>
<dbReference type="RefSeq" id="WP_005674837.1">
    <property type="nucleotide sequence ID" value="NZ_CP146288.1"/>
</dbReference>
<dbReference type="Proteomes" id="UP000011021">
    <property type="component" value="Unassembled WGS sequence"/>
</dbReference>
<protein>
    <submittedName>
        <fullName evidence="4">Uncharacterized protein</fullName>
    </submittedName>
</protein>
<dbReference type="Pfam" id="PF19077">
    <property type="entry name" value="Big_13"/>
    <property type="match status" value="2"/>
</dbReference>
<evidence type="ECO:0000313" key="5">
    <source>
        <dbReference type="Proteomes" id="UP000011021"/>
    </source>
</evidence>
<dbReference type="AlphaFoldDB" id="E7S0D5"/>
<dbReference type="NCBIfam" id="NF033510">
    <property type="entry name" value="Ca_tandemer"/>
    <property type="match status" value="4"/>
</dbReference>
<feature type="compositionally biased region" description="Low complexity" evidence="1">
    <location>
        <begin position="679"/>
        <end position="690"/>
    </location>
</feature>
<sequence>MAARLNIQRTGDGGVEQLQLKPGNNKLRVVPGRTFNLQDPDGQPIDPSQLRVLQVDNDLIIENIPVEGSTETASVTLEGYYQVCSATDRCTVSVGGEDAAVAQGAEGQENLGTTENSQATVLADVSTKPLGALSDGTFVLYDTGFQAPEQPATEDFPIRPVLYGAGGLAVVALAAGGGGGGGDPSGAPNLGDVPLALKSATSFNNRFPTISGTAKPGTVVTLRLDTDNDQRENVTYSATADANGNWSVNLQSAKPATGNLPATGLSDSNTLEVSGALDGVQGAALPVVTLTYDNTPPASAEIAAVSGDNIITAAEKTAGVAVSGTAEANGTVELKIGGTTKLVAVDAEGKWNTTLSAAELPAADGQYPLTATAIDAAGNRGPAATSSVTLHTNSKAPVIGSIASDDIINAAEAAAGVKLQGSAEAGSKVELTFGTNKVAATADANGHWEVTAPATGIADGKYTLTAAVTSPAGGTASATRAFTVDKTAPAKATNIKLDGGDNVITAAEARDGVHFTGNAEAGSKVSVTWNGHTHTGTVGSNGSWDVQFVPSELPKPAAGATASSTYQVTVTDAAGNTSGADSHAVTVQGAPAPTIAPSPSAPAPATPAPAAPTTPAQPPASPSPAPATPTNPDTNTGDTSAPPATNPSPAPAPANPGAGDTTAPAPANPSPAPAPSTPANPGTGDTTTPAPANPSPTAPPAANPAPTTPPTADTPDPATPPAATPPAASPSAPPATPGATGANDTVTPTDGTTTGATAGAAAPAADAATDATNSSTTTTTTTTTSPPAAPAATPAGSPAAGAAASSSAPTRSLATKSLTDTDDSTDTSSTSQKSLTLDDLTSSSAEESLSSAPAAAPTPTAPPPAPVSTTATVDSLVGTQPWDHHPTV</sequence>
<dbReference type="GO" id="GO:0005975">
    <property type="term" value="P:carbohydrate metabolic process"/>
    <property type="evidence" value="ECO:0007669"/>
    <property type="project" value="TreeGrafter"/>
</dbReference>
<evidence type="ECO:0000256" key="1">
    <source>
        <dbReference type="SAM" id="MobiDB-lite"/>
    </source>
</evidence>
<feature type="compositionally biased region" description="Pro residues" evidence="1">
    <location>
        <begin position="594"/>
        <end position="629"/>
    </location>
</feature>
<dbReference type="Pfam" id="PF17936">
    <property type="entry name" value="Big_6"/>
    <property type="match status" value="1"/>
</dbReference>
<keyword evidence="5" id="KW-1185">Reference proteome</keyword>
<dbReference type="InterPro" id="IPR041498">
    <property type="entry name" value="Big_6"/>
</dbReference>
<dbReference type="InterPro" id="IPR039329">
    <property type="entry name" value="SIAE"/>
</dbReference>
<dbReference type="PANTHER" id="PTHR22901">
    <property type="entry name" value="SIALATE O-ACETYLESTERASE"/>
    <property type="match status" value="1"/>
</dbReference>
<evidence type="ECO:0000259" key="3">
    <source>
        <dbReference type="Pfam" id="PF19077"/>
    </source>
</evidence>
<evidence type="ECO:0000313" key="4">
    <source>
        <dbReference type="EMBL" id="EFV94284.1"/>
    </source>
</evidence>
<proteinExistence type="predicted"/>
<feature type="compositionally biased region" description="Low complexity" evidence="1">
    <location>
        <begin position="737"/>
        <end position="818"/>
    </location>
</feature>
<feature type="compositionally biased region" description="Low complexity" evidence="1">
    <location>
        <begin position="655"/>
        <end position="665"/>
    </location>
</feature>
<feature type="domain" description="Bacterial Ig-like" evidence="3">
    <location>
        <begin position="306"/>
        <end position="390"/>
    </location>
</feature>
<feature type="compositionally biased region" description="Low complexity" evidence="1">
    <location>
        <begin position="826"/>
        <end position="858"/>
    </location>
</feature>
<dbReference type="STRING" id="887898.HMPREF0551_2399"/>
<dbReference type="eggNOG" id="COG2373">
    <property type="taxonomic scope" value="Bacteria"/>
</dbReference>
<feature type="compositionally biased region" description="Pro residues" evidence="1">
    <location>
        <begin position="691"/>
        <end position="709"/>
    </location>
</feature>